<gene>
    <name evidence="1" type="ORF">LCGC14_2916230</name>
</gene>
<name>A0A0F9AG76_9ZZZZ</name>
<feature type="non-terminal residue" evidence="1">
    <location>
        <position position="30"/>
    </location>
</feature>
<comment type="caution">
    <text evidence="1">The sequence shown here is derived from an EMBL/GenBank/DDBJ whole genome shotgun (WGS) entry which is preliminary data.</text>
</comment>
<dbReference type="EMBL" id="LAZR01057838">
    <property type="protein sequence ID" value="KKK71206.1"/>
    <property type="molecule type" value="Genomic_DNA"/>
</dbReference>
<reference evidence="1" key="1">
    <citation type="journal article" date="2015" name="Nature">
        <title>Complex archaea that bridge the gap between prokaryotes and eukaryotes.</title>
        <authorList>
            <person name="Spang A."/>
            <person name="Saw J.H."/>
            <person name="Jorgensen S.L."/>
            <person name="Zaremba-Niedzwiedzka K."/>
            <person name="Martijn J."/>
            <person name="Lind A.E."/>
            <person name="van Eijk R."/>
            <person name="Schleper C."/>
            <person name="Guy L."/>
            <person name="Ettema T.J."/>
        </authorList>
    </citation>
    <scope>NUCLEOTIDE SEQUENCE</scope>
</reference>
<organism evidence="1">
    <name type="scientific">marine sediment metagenome</name>
    <dbReference type="NCBI Taxonomy" id="412755"/>
    <lineage>
        <taxon>unclassified sequences</taxon>
        <taxon>metagenomes</taxon>
        <taxon>ecological metagenomes</taxon>
    </lineage>
</organism>
<accession>A0A0F9AG76</accession>
<proteinExistence type="predicted"/>
<sequence>MATRDISTRENLVLAARMTHNQEIIDVAEV</sequence>
<protein>
    <submittedName>
        <fullName evidence="1">Uncharacterized protein</fullName>
    </submittedName>
</protein>
<dbReference type="AlphaFoldDB" id="A0A0F9AG76"/>
<evidence type="ECO:0000313" key="1">
    <source>
        <dbReference type="EMBL" id="KKK71206.1"/>
    </source>
</evidence>